<dbReference type="AlphaFoldDB" id="A0A317F583"/>
<accession>A0A317F583</accession>
<evidence type="ECO:0000313" key="2">
    <source>
        <dbReference type="EMBL" id="PWS33029.1"/>
    </source>
</evidence>
<dbReference type="Proteomes" id="UP000245391">
    <property type="component" value="Unassembled WGS sequence"/>
</dbReference>
<dbReference type="EMBL" id="QGNY01000002">
    <property type="protein sequence ID" value="PWS33029.1"/>
    <property type="molecule type" value="Genomic_DNA"/>
</dbReference>
<evidence type="ECO:0000313" key="3">
    <source>
        <dbReference type="Proteomes" id="UP000245391"/>
    </source>
</evidence>
<gene>
    <name evidence="2" type="ORF">DF947_05380</name>
</gene>
<keyword evidence="1" id="KW-0732">Signal</keyword>
<proteinExistence type="predicted"/>
<evidence type="ECO:0000256" key="1">
    <source>
        <dbReference type="SAM" id="SignalP"/>
    </source>
</evidence>
<feature type="signal peptide" evidence="1">
    <location>
        <begin position="1"/>
        <end position="19"/>
    </location>
</feature>
<name>A0A317F583_9SPHI</name>
<feature type="chain" id="PRO_5016326972" description="Outer membrane protein beta-barrel domain-containing protein" evidence="1">
    <location>
        <begin position="20"/>
        <end position="239"/>
    </location>
</feature>
<sequence length="239" mass="27161">MKITSLLVIFSLKVQFASAQSNYFKLSYGFGVGPNRSYTDVYKGSIGYTAYGVFDFHISPFVTIGLEGQYGMIQGGDINTDPHNRQFINKYTSVTVNGKLMLGELINYDRSEFLYNIKGLYAGLGVGIINNKMSDIVRYKPNTEASYPPLGYKFPGKDKSMNIVVPINLGFNYYINDGYGYVRYVINFNAQANYTFGEGLDGYDDPENKFQNYQPDQYNVYSLGFKYFFGNIKSYRKTL</sequence>
<reference evidence="3" key="1">
    <citation type="submission" date="2018-05" db="EMBL/GenBank/DDBJ databases">
        <title>Pedobacter paludis sp. nov., isolated from wetland soil.</title>
        <authorList>
            <person name="Zhang Y."/>
        </authorList>
    </citation>
    <scope>NUCLEOTIDE SEQUENCE [LARGE SCALE GENOMIC DNA]</scope>
    <source>
        <strain evidence="3">R-8</strain>
    </source>
</reference>
<comment type="caution">
    <text evidence="2">The sequence shown here is derived from an EMBL/GenBank/DDBJ whole genome shotgun (WGS) entry which is preliminary data.</text>
</comment>
<protein>
    <recommendedName>
        <fullName evidence="4">Outer membrane protein beta-barrel domain-containing protein</fullName>
    </recommendedName>
</protein>
<keyword evidence="3" id="KW-1185">Reference proteome</keyword>
<evidence type="ECO:0008006" key="4">
    <source>
        <dbReference type="Google" id="ProtNLM"/>
    </source>
</evidence>
<dbReference type="OrthoDB" id="648040at2"/>
<organism evidence="2 3">
    <name type="scientific">Pedobacter paludis</name>
    <dbReference type="NCBI Taxonomy" id="2203212"/>
    <lineage>
        <taxon>Bacteria</taxon>
        <taxon>Pseudomonadati</taxon>
        <taxon>Bacteroidota</taxon>
        <taxon>Sphingobacteriia</taxon>
        <taxon>Sphingobacteriales</taxon>
        <taxon>Sphingobacteriaceae</taxon>
        <taxon>Pedobacter</taxon>
    </lineage>
</organism>